<reference evidence="1 2" key="1">
    <citation type="submission" date="2024-01" db="EMBL/GenBank/DDBJ databases">
        <title>Genome assemblies of Stephania.</title>
        <authorList>
            <person name="Yang L."/>
        </authorList>
    </citation>
    <scope>NUCLEOTIDE SEQUENCE [LARGE SCALE GENOMIC DNA]</scope>
    <source>
        <strain evidence="1">YNDBR</strain>
        <tissue evidence="1">Leaf</tissue>
    </source>
</reference>
<organism evidence="1 2">
    <name type="scientific">Stephania yunnanensis</name>
    <dbReference type="NCBI Taxonomy" id="152371"/>
    <lineage>
        <taxon>Eukaryota</taxon>
        <taxon>Viridiplantae</taxon>
        <taxon>Streptophyta</taxon>
        <taxon>Embryophyta</taxon>
        <taxon>Tracheophyta</taxon>
        <taxon>Spermatophyta</taxon>
        <taxon>Magnoliopsida</taxon>
        <taxon>Ranunculales</taxon>
        <taxon>Menispermaceae</taxon>
        <taxon>Menispermoideae</taxon>
        <taxon>Cissampelideae</taxon>
        <taxon>Stephania</taxon>
    </lineage>
</organism>
<dbReference type="EMBL" id="JBBNAF010000004">
    <property type="protein sequence ID" value="KAK9151416.1"/>
    <property type="molecule type" value="Genomic_DNA"/>
</dbReference>
<dbReference type="Proteomes" id="UP001420932">
    <property type="component" value="Unassembled WGS sequence"/>
</dbReference>
<sequence>MGRLMRINTVGTLFEHFIIKVNKFTMMGTHSYTNCNILAFADQFIQTPSFPCRVSEITQML</sequence>
<evidence type="ECO:0000313" key="1">
    <source>
        <dbReference type="EMBL" id="KAK9151416.1"/>
    </source>
</evidence>
<accession>A0AAP0KF02</accession>
<protein>
    <submittedName>
        <fullName evidence="1">Uncharacterized protein</fullName>
    </submittedName>
</protein>
<name>A0AAP0KF02_9MAGN</name>
<gene>
    <name evidence="1" type="ORF">Syun_009725</name>
</gene>
<proteinExistence type="predicted"/>
<comment type="caution">
    <text evidence="1">The sequence shown here is derived from an EMBL/GenBank/DDBJ whole genome shotgun (WGS) entry which is preliminary data.</text>
</comment>
<keyword evidence="2" id="KW-1185">Reference proteome</keyword>
<evidence type="ECO:0000313" key="2">
    <source>
        <dbReference type="Proteomes" id="UP001420932"/>
    </source>
</evidence>
<dbReference type="AlphaFoldDB" id="A0AAP0KF02"/>